<keyword evidence="1" id="KW-1015">Disulfide bond</keyword>
<feature type="non-terminal residue" evidence="4">
    <location>
        <position position="1"/>
    </location>
</feature>
<dbReference type="InterPro" id="IPR001304">
    <property type="entry name" value="C-type_lectin-like"/>
</dbReference>
<dbReference type="InterPro" id="IPR016186">
    <property type="entry name" value="C-type_lectin-like/link_sf"/>
</dbReference>
<feature type="domain" description="C-type lectin" evidence="3">
    <location>
        <begin position="65"/>
        <end position="195"/>
    </location>
</feature>
<feature type="compositionally biased region" description="Low complexity" evidence="2">
    <location>
        <begin position="35"/>
        <end position="54"/>
    </location>
</feature>
<proteinExistence type="predicted"/>
<protein>
    <recommendedName>
        <fullName evidence="3">C-type lectin domain-containing protein</fullName>
    </recommendedName>
</protein>
<organism evidence="4 5">
    <name type="scientific">Meganyctiphanes norvegica</name>
    <name type="common">Northern krill</name>
    <name type="synonym">Thysanopoda norvegica</name>
    <dbReference type="NCBI Taxonomy" id="48144"/>
    <lineage>
        <taxon>Eukaryota</taxon>
        <taxon>Metazoa</taxon>
        <taxon>Ecdysozoa</taxon>
        <taxon>Arthropoda</taxon>
        <taxon>Crustacea</taxon>
        <taxon>Multicrustacea</taxon>
        <taxon>Malacostraca</taxon>
        <taxon>Eumalacostraca</taxon>
        <taxon>Eucarida</taxon>
        <taxon>Euphausiacea</taxon>
        <taxon>Euphausiidae</taxon>
        <taxon>Meganyctiphanes</taxon>
    </lineage>
</organism>
<comment type="caution">
    <text evidence="4">The sequence shown here is derived from an EMBL/GenBank/DDBJ whole genome shotgun (WGS) entry which is preliminary data.</text>
</comment>
<dbReference type="InterPro" id="IPR018378">
    <property type="entry name" value="C-type_lectin_CS"/>
</dbReference>
<dbReference type="PANTHER" id="PTHR21407:SF1">
    <property type="entry name" value="RE43931P"/>
    <property type="match status" value="1"/>
</dbReference>
<dbReference type="AlphaFoldDB" id="A0AAV2R5K5"/>
<evidence type="ECO:0000259" key="3">
    <source>
        <dbReference type="PROSITE" id="PS50041"/>
    </source>
</evidence>
<dbReference type="SUPFAM" id="SSF56436">
    <property type="entry name" value="C-type lectin-like"/>
    <property type="match status" value="1"/>
</dbReference>
<evidence type="ECO:0000313" key="5">
    <source>
        <dbReference type="Proteomes" id="UP001497623"/>
    </source>
</evidence>
<evidence type="ECO:0000256" key="2">
    <source>
        <dbReference type="SAM" id="MobiDB-lite"/>
    </source>
</evidence>
<sequence>VAIVLFACVAAVSAQGFFNPFAAFFRRPQRPQPPQQQFRPQPPQQQQFRPQPQQSSGVSNADDTFGGSSYHYSWRHDGNQKYTGGQAAGYCRGIGWKPVSIESAQENNFITRVIQGEQLDYIWTGATKSGFGWSWPSGAGFSGINWSHTGGAGQSQPDNREQGGENCMAILNNFYNDGVKWHDVACHHLKPVICEQ</sequence>
<dbReference type="CDD" id="cd00037">
    <property type="entry name" value="CLECT"/>
    <property type="match status" value="1"/>
</dbReference>
<dbReference type="PANTHER" id="PTHR21407">
    <property type="entry name" value="RE43931P-RELATED"/>
    <property type="match status" value="1"/>
</dbReference>
<name>A0AAV2R5K5_MEGNR</name>
<dbReference type="EMBL" id="CAXKWB010016298">
    <property type="protein sequence ID" value="CAL4115890.1"/>
    <property type="molecule type" value="Genomic_DNA"/>
</dbReference>
<gene>
    <name evidence="4" type="ORF">MNOR_LOCUS20802</name>
</gene>
<keyword evidence="5" id="KW-1185">Reference proteome</keyword>
<evidence type="ECO:0000256" key="1">
    <source>
        <dbReference type="ARBA" id="ARBA00023157"/>
    </source>
</evidence>
<dbReference type="Proteomes" id="UP001497623">
    <property type="component" value="Unassembled WGS sequence"/>
</dbReference>
<dbReference type="InterPro" id="IPR016187">
    <property type="entry name" value="CTDL_fold"/>
</dbReference>
<dbReference type="SMART" id="SM00034">
    <property type="entry name" value="CLECT"/>
    <property type="match status" value="1"/>
</dbReference>
<dbReference type="PROSITE" id="PS00615">
    <property type="entry name" value="C_TYPE_LECTIN_1"/>
    <property type="match status" value="1"/>
</dbReference>
<reference evidence="4 5" key="1">
    <citation type="submission" date="2024-05" db="EMBL/GenBank/DDBJ databases">
        <authorList>
            <person name="Wallberg A."/>
        </authorList>
    </citation>
    <scope>NUCLEOTIDE SEQUENCE [LARGE SCALE GENOMIC DNA]</scope>
</reference>
<dbReference type="PROSITE" id="PS50041">
    <property type="entry name" value="C_TYPE_LECTIN_2"/>
    <property type="match status" value="1"/>
</dbReference>
<accession>A0AAV2R5K5</accession>
<dbReference type="Gene3D" id="3.10.100.10">
    <property type="entry name" value="Mannose-Binding Protein A, subunit A"/>
    <property type="match status" value="1"/>
</dbReference>
<evidence type="ECO:0000313" key="4">
    <source>
        <dbReference type="EMBL" id="CAL4115890.1"/>
    </source>
</evidence>
<feature type="region of interest" description="Disordered" evidence="2">
    <location>
        <begin position="28"/>
        <end position="62"/>
    </location>
</feature>
<dbReference type="Pfam" id="PF00059">
    <property type="entry name" value="Lectin_C"/>
    <property type="match status" value="1"/>
</dbReference>